<reference evidence="2" key="1">
    <citation type="submission" date="2021-01" db="EMBL/GenBank/DDBJ databases">
        <authorList>
            <person name="Kaushik A."/>
        </authorList>
    </citation>
    <scope>NUCLEOTIDE SEQUENCE</scope>
    <source>
        <strain evidence="2">AG1-1B</strain>
    </source>
</reference>
<evidence type="ECO:0000313" key="2">
    <source>
        <dbReference type="EMBL" id="CAE6438664.1"/>
    </source>
</evidence>
<comment type="caution">
    <text evidence="2">The sequence shown here is derived from an EMBL/GenBank/DDBJ whole genome shotgun (WGS) entry which is preliminary data.</text>
</comment>
<gene>
    <name evidence="2" type="ORF">RDB_LOCUS67111</name>
</gene>
<protein>
    <submittedName>
        <fullName evidence="2">Uncharacterized protein</fullName>
    </submittedName>
</protein>
<evidence type="ECO:0000256" key="1">
    <source>
        <dbReference type="SAM" id="MobiDB-lite"/>
    </source>
</evidence>
<dbReference type="AlphaFoldDB" id="A0A8H2XZ28"/>
<dbReference type="Proteomes" id="UP000663826">
    <property type="component" value="Unassembled WGS sequence"/>
</dbReference>
<organism evidence="2 3">
    <name type="scientific">Rhizoctonia solani</name>
    <dbReference type="NCBI Taxonomy" id="456999"/>
    <lineage>
        <taxon>Eukaryota</taxon>
        <taxon>Fungi</taxon>
        <taxon>Dikarya</taxon>
        <taxon>Basidiomycota</taxon>
        <taxon>Agaricomycotina</taxon>
        <taxon>Agaricomycetes</taxon>
        <taxon>Cantharellales</taxon>
        <taxon>Ceratobasidiaceae</taxon>
        <taxon>Rhizoctonia</taxon>
    </lineage>
</organism>
<proteinExistence type="predicted"/>
<name>A0A8H2XZ28_9AGAM</name>
<feature type="compositionally biased region" description="Polar residues" evidence="1">
    <location>
        <begin position="119"/>
        <end position="142"/>
    </location>
</feature>
<feature type="compositionally biased region" description="Low complexity" evidence="1">
    <location>
        <begin position="166"/>
        <end position="178"/>
    </location>
</feature>
<sequence>MVDPRFSWVRPGRASEAHNAFPSVREIPTVAVPGNPNDPARETKFPIASYSCPVPPTEAETYRHSIAGWHSLLSPDDVVTEHELPLPTGHAARADRANTVPSAINTTSFDFTDLDRTQPPRSAPSQETTFNLQVTAEQPSSRVHQHPIPTSYDFIDMDHASPTPLPASTSSSESGSNSIRHTIAPSVNQPHLPISPVPGRRPSFSGGSQRGSSPARSNIPLQQASHGASASPPVANAPIPESYDFVEMDHTPTVHHENSEYGAYYCASPMPILTPGSAHGARTTYSQETGLSSVIGEMERYNRTHMPRFMLTSSASPTTTISVDGTLDSPYLDR</sequence>
<accession>A0A8H2XZ28</accession>
<dbReference type="EMBL" id="CAJMWQ010001170">
    <property type="protein sequence ID" value="CAE6438664.1"/>
    <property type="molecule type" value="Genomic_DNA"/>
</dbReference>
<evidence type="ECO:0000313" key="3">
    <source>
        <dbReference type="Proteomes" id="UP000663826"/>
    </source>
</evidence>
<feature type="region of interest" description="Disordered" evidence="1">
    <location>
        <begin position="110"/>
        <end position="238"/>
    </location>
</feature>
<feature type="compositionally biased region" description="Polar residues" evidence="1">
    <location>
        <begin position="205"/>
        <end position="228"/>
    </location>
</feature>